<feature type="transmembrane region" description="Helical" evidence="6">
    <location>
        <begin position="91"/>
        <end position="113"/>
    </location>
</feature>
<gene>
    <name evidence="7" type="ORF">ACFSBX_03000</name>
</gene>
<dbReference type="InterPro" id="IPR002797">
    <property type="entry name" value="Polysacc_synth"/>
</dbReference>
<feature type="transmembrane region" description="Helical" evidence="6">
    <location>
        <begin position="53"/>
        <end position="71"/>
    </location>
</feature>
<feature type="transmembrane region" description="Helical" evidence="6">
    <location>
        <begin position="21"/>
        <end position="41"/>
    </location>
</feature>
<accession>A0ABD6CJ75</accession>
<feature type="transmembrane region" description="Helical" evidence="6">
    <location>
        <begin position="451"/>
        <end position="472"/>
    </location>
</feature>
<evidence type="ECO:0000256" key="6">
    <source>
        <dbReference type="SAM" id="Phobius"/>
    </source>
</evidence>
<dbReference type="AlphaFoldDB" id="A0ABD6CJ75"/>
<evidence type="ECO:0000256" key="3">
    <source>
        <dbReference type="ARBA" id="ARBA00022692"/>
    </source>
</evidence>
<evidence type="ECO:0000256" key="4">
    <source>
        <dbReference type="ARBA" id="ARBA00022989"/>
    </source>
</evidence>
<keyword evidence="2" id="KW-1003">Cell membrane</keyword>
<feature type="transmembrane region" description="Helical" evidence="6">
    <location>
        <begin position="425"/>
        <end position="445"/>
    </location>
</feature>
<dbReference type="InterPro" id="IPR050833">
    <property type="entry name" value="Poly_Biosynth_Transport"/>
</dbReference>
<dbReference type="Proteomes" id="UP001597085">
    <property type="component" value="Unassembled WGS sequence"/>
</dbReference>
<dbReference type="PANTHER" id="PTHR30250:SF11">
    <property type="entry name" value="O-ANTIGEN TRANSPORTER-RELATED"/>
    <property type="match status" value="1"/>
</dbReference>
<evidence type="ECO:0000256" key="1">
    <source>
        <dbReference type="ARBA" id="ARBA00004651"/>
    </source>
</evidence>
<keyword evidence="8" id="KW-1185">Reference proteome</keyword>
<dbReference type="EMBL" id="JBHUDK010000002">
    <property type="protein sequence ID" value="MFD1597924.1"/>
    <property type="molecule type" value="Genomic_DNA"/>
</dbReference>
<feature type="transmembrane region" description="Helical" evidence="6">
    <location>
        <begin position="156"/>
        <end position="176"/>
    </location>
</feature>
<reference evidence="7 8" key="1">
    <citation type="journal article" date="2019" name="Int. J. Syst. Evol. Microbiol.">
        <title>The Global Catalogue of Microorganisms (GCM) 10K type strain sequencing project: providing services to taxonomists for standard genome sequencing and annotation.</title>
        <authorList>
            <consortium name="The Broad Institute Genomics Platform"/>
            <consortium name="The Broad Institute Genome Sequencing Center for Infectious Disease"/>
            <person name="Wu L."/>
            <person name="Ma J."/>
        </authorList>
    </citation>
    <scope>NUCLEOTIDE SEQUENCE [LARGE SCALE GENOMIC DNA]</scope>
    <source>
        <strain evidence="7 8">CGMCC 1.12121</strain>
    </source>
</reference>
<proteinExistence type="predicted"/>
<dbReference type="PANTHER" id="PTHR30250">
    <property type="entry name" value="PST FAMILY PREDICTED COLANIC ACID TRANSPORTER"/>
    <property type="match status" value="1"/>
</dbReference>
<comment type="subcellular location">
    <subcellularLocation>
        <location evidence="1">Cell membrane</location>
        <topology evidence="1">Multi-pass membrane protein</topology>
    </subcellularLocation>
</comment>
<organism evidence="7 8">
    <name type="scientific">Halobellus rarus</name>
    <dbReference type="NCBI Taxonomy" id="1126237"/>
    <lineage>
        <taxon>Archaea</taxon>
        <taxon>Methanobacteriati</taxon>
        <taxon>Methanobacteriota</taxon>
        <taxon>Stenosarchaea group</taxon>
        <taxon>Halobacteria</taxon>
        <taxon>Halobacteriales</taxon>
        <taxon>Haloferacaceae</taxon>
        <taxon>Halobellus</taxon>
    </lineage>
</organism>
<protein>
    <submittedName>
        <fullName evidence="7">Lipopolysaccharide biosynthesis protein</fullName>
    </submittedName>
</protein>
<feature type="transmembrane region" description="Helical" evidence="6">
    <location>
        <begin position="363"/>
        <end position="381"/>
    </location>
</feature>
<dbReference type="GO" id="GO:0005886">
    <property type="term" value="C:plasma membrane"/>
    <property type="evidence" value="ECO:0007669"/>
    <property type="project" value="UniProtKB-SubCell"/>
</dbReference>
<keyword evidence="4 6" id="KW-1133">Transmembrane helix</keyword>
<keyword evidence="3 6" id="KW-0812">Transmembrane</keyword>
<evidence type="ECO:0000256" key="2">
    <source>
        <dbReference type="ARBA" id="ARBA00022475"/>
    </source>
</evidence>
<feature type="transmembrane region" description="Helical" evidence="6">
    <location>
        <begin position="303"/>
        <end position="322"/>
    </location>
</feature>
<feature type="transmembrane region" description="Helical" evidence="6">
    <location>
        <begin position="334"/>
        <end position="351"/>
    </location>
</feature>
<name>A0ABD6CJ75_9EURY</name>
<feature type="transmembrane region" description="Helical" evidence="6">
    <location>
        <begin position="119"/>
        <end position="144"/>
    </location>
</feature>
<sequence length="495" mass="54406">MATDNLGDVESRLRKLIHDTSFYSIAVSLSSLLGLVSLLIFTRAFPPASYGRYASSAAIVAIVSTLLFGWLEQAVVRFTPEFENRKVIQNLLSVFTLVSGAFVLVAIGGYLLFGDSLGAYRLFFFPVVALIVAQGFFQPLIMFFRGTLESRSVAKFRTFNAFGRLLISLVLALVVLNHIVGWLWGTALAILGTIALMFITTDELRVVPRIQKDVLRRMMSYGVPMIGFIIGEPFLTQLDRILLEVIRDSASVGIYSSNYTLINQGLRLAYFPVLRAMQPIVVNEWDGDNEDEVGDIISNFSRYFVLLGIPVMVLGMGLGRPLSGLLLDQGYNQGYTIIPFVAGGVFFWGLADAGQRGLELKEATLTLSIGVLLAIGSNFLLNLPMIYYFGYMGAAAATLISSGIYVVFVWYVSSRHINWSFPEHTIRNTVLAGTLMGLPPAAVYLTGSYTHVLVVAASLLGAPIYLTVVYVLGEFREDEIRAVSDLFDTVVGPLR</sequence>
<dbReference type="RefSeq" id="WP_256421273.1">
    <property type="nucleotide sequence ID" value="NZ_JANHDI010000007.1"/>
</dbReference>
<dbReference type="Pfam" id="PF01943">
    <property type="entry name" value="Polysacc_synt"/>
    <property type="match status" value="1"/>
</dbReference>
<keyword evidence="5 6" id="KW-0472">Membrane</keyword>
<comment type="caution">
    <text evidence="7">The sequence shown here is derived from an EMBL/GenBank/DDBJ whole genome shotgun (WGS) entry which is preliminary data.</text>
</comment>
<evidence type="ECO:0000313" key="7">
    <source>
        <dbReference type="EMBL" id="MFD1597924.1"/>
    </source>
</evidence>
<evidence type="ECO:0000256" key="5">
    <source>
        <dbReference type="ARBA" id="ARBA00023136"/>
    </source>
</evidence>
<feature type="transmembrane region" description="Helical" evidence="6">
    <location>
        <begin position="387"/>
        <end position="413"/>
    </location>
</feature>
<evidence type="ECO:0000313" key="8">
    <source>
        <dbReference type="Proteomes" id="UP001597085"/>
    </source>
</evidence>